<dbReference type="Pfam" id="PF08011">
    <property type="entry name" value="PDDEXK_9"/>
    <property type="match status" value="1"/>
</dbReference>
<evidence type="ECO:0000313" key="1">
    <source>
        <dbReference type="EMBL" id="TCO85086.1"/>
    </source>
</evidence>
<gene>
    <name evidence="1" type="ORF">EV212_104141</name>
</gene>
<dbReference type="AlphaFoldDB" id="A0A4R2LN11"/>
<keyword evidence="2" id="KW-1185">Reference proteome</keyword>
<comment type="caution">
    <text evidence="1">The sequence shown here is derived from an EMBL/GenBank/DDBJ whole genome shotgun (WGS) entry which is preliminary data.</text>
</comment>
<accession>A0A4R2LN11</accession>
<reference evidence="1 2" key="1">
    <citation type="submission" date="2019-03" db="EMBL/GenBank/DDBJ databases">
        <title>Genomic Encyclopedia of Type Strains, Phase IV (KMG-IV): sequencing the most valuable type-strain genomes for metagenomic binning, comparative biology and taxonomic classification.</title>
        <authorList>
            <person name="Goeker M."/>
        </authorList>
    </citation>
    <scope>NUCLEOTIDE SEQUENCE [LARGE SCALE GENOMIC DNA]</scope>
    <source>
        <strain evidence="1 2">DSM 28559</strain>
    </source>
</reference>
<organism evidence="1 2">
    <name type="scientific">Frisingicoccus caecimuris</name>
    <dbReference type="NCBI Taxonomy" id="1796636"/>
    <lineage>
        <taxon>Bacteria</taxon>
        <taxon>Bacillati</taxon>
        <taxon>Bacillota</taxon>
        <taxon>Clostridia</taxon>
        <taxon>Lachnospirales</taxon>
        <taxon>Lachnospiraceae</taxon>
        <taxon>Frisingicoccus</taxon>
    </lineage>
</organism>
<dbReference type="RefSeq" id="WP_243115482.1">
    <property type="nucleotide sequence ID" value="NZ_JANKAQ010000004.1"/>
</dbReference>
<proteinExistence type="predicted"/>
<sequence length="60" mass="6566">MEFKATKDDAGLSASAAEALKQIEDKHYDTDMKDRGIKEIVKYGIAFAGKNVEIAIGFSE</sequence>
<protein>
    <submittedName>
        <fullName evidence="1">PD-(D/E)XK nuclease superfamily protein</fullName>
    </submittedName>
</protein>
<evidence type="ECO:0000313" key="2">
    <source>
        <dbReference type="Proteomes" id="UP000295711"/>
    </source>
</evidence>
<dbReference type="Proteomes" id="UP000295711">
    <property type="component" value="Unassembled WGS sequence"/>
</dbReference>
<dbReference type="EMBL" id="SLXA01000004">
    <property type="protein sequence ID" value="TCO85086.1"/>
    <property type="molecule type" value="Genomic_DNA"/>
</dbReference>
<dbReference type="InterPro" id="IPR012547">
    <property type="entry name" value="PDDEXK_9"/>
</dbReference>
<name>A0A4R2LN11_9FIRM</name>